<dbReference type="InterPro" id="IPR037264">
    <property type="entry name" value="TFIID_NTD2_sf"/>
</dbReference>
<dbReference type="Gene3D" id="1.25.40.500">
    <property type="entry name" value="TFIID subunit TAF5, NTD2 domain"/>
    <property type="match status" value="1"/>
</dbReference>
<dbReference type="GO" id="GO:0005669">
    <property type="term" value="C:transcription factor TFIID complex"/>
    <property type="evidence" value="ECO:0007669"/>
    <property type="project" value="TreeGrafter"/>
</dbReference>
<dbReference type="PANTHER" id="PTHR19879">
    <property type="entry name" value="TRANSCRIPTION INITIATION FACTOR TFIID"/>
    <property type="match status" value="1"/>
</dbReference>
<dbReference type="Proteomes" id="UP000316621">
    <property type="component" value="Chromosome 6"/>
</dbReference>
<keyword evidence="5" id="KW-1185">Reference proteome</keyword>
<keyword evidence="2" id="KW-0539">Nucleus</keyword>
<evidence type="ECO:0000256" key="1">
    <source>
        <dbReference type="ARBA" id="ARBA00004123"/>
    </source>
</evidence>
<protein>
    <recommendedName>
        <fullName evidence="3">TFIID subunit TAF5 NTD2 domain-containing protein</fullName>
    </recommendedName>
</protein>
<evidence type="ECO:0000313" key="4">
    <source>
        <dbReference type="EMBL" id="RZC66778.1"/>
    </source>
</evidence>
<dbReference type="STRING" id="3469.A0A4Y7K499"/>
<dbReference type="EMBL" id="CM010720">
    <property type="protein sequence ID" value="RZC66778.1"/>
    <property type="molecule type" value="Genomic_DNA"/>
</dbReference>
<sequence>MDLVAKGHTREGMLELVSFLDSNFFSSYSEDHEMMHLRDLQKLEGILSPSHLEEMEFAHSLRQSKVKIKICQYSHELLVQYLQKPQSSKMFGIINEHITFEVSPGQPSSISDETEVVTLIGISQDTAKQIMRKVIIKPHRSLLTESVVESEFEINKNGYNESR</sequence>
<gene>
    <name evidence="4" type="ORF">C5167_010469</name>
</gene>
<proteinExistence type="predicted"/>
<reference evidence="4 5" key="1">
    <citation type="journal article" date="2018" name="Science">
        <title>The opium poppy genome and morphinan production.</title>
        <authorList>
            <person name="Guo L."/>
            <person name="Winzer T."/>
            <person name="Yang X."/>
            <person name="Li Y."/>
            <person name="Ning Z."/>
            <person name="He Z."/>
            <person name="Teodor R."/>
            <person name="Lu Y."/>
            <person name="Bowser T.A."/>
            <person name="Graham I.A."/>
            <person name="Ye K."/>
        </authorList>
    </citation>
    <scope>NUCLEOTIDE SEQUENCE [LARGE SCALE GENOMIC DNA]</scope>
    <source>
        <strain evidence="5">cv. HN1</strain>
        <tissue evidence="4">Leaves</tissue>
    </source>
</reference>
<evidence type="ECO:0000256" key="2">
    <source>
        <dbReference type="ARBA" id="ARBA00023242"/>
    </source>
</evidence>
<dbReference type="Gramene" id="RZC66778">
    <property type="protein sequence ID" value="RZC66778"/>
    <property type="gene ID" value="C5167_010469"/>
</dbReference>
<dbReference type="GO" id="GO:0016251">
    <property type="term" value="F:RNA polymerase II general transcription initiation factor activity"/>
    <property type="evidence" value="ECO:0007669"/>
    <property type="project" value="TreeGrafter"/>
</dbReference>
<evidence type="ECO:0000259" key="3">
    <source>
        <dbReference type="Pfam" id="PF04494"/>
    </source>
</evidence>
<dbReference type="SUPFAM" id="SSF160897">
    <property type="entry name" value="Taf5 N-terminal domain-like"/>
    <property type="match status" value="1"/>
</dbReference>
<dbReference type="GO" id="GO:0006367">
    <property type="term" value="P:transcription initiation at RNA polymerase II promoter"/>
    <property type="evidence" value="ECO:0007669"/>
    <property type="project" value="TreeGrafter"/>
</dbReference>
<accession>A0A4Y7K499</accession>
<evidence type="ECO:0000313" key="5">
    <source>
        <dbReference type="Proteomes" id="UP000316621"/>
    </source>
</evidence>
<dbReference type="InterPro" id="IPR007582">
    <property type="entry name" value="TFIID_NTD2"/>
</dbReference>
<dbReference type="PANTHER" id="PTHR19879:SF1">
    <property type="entry name" value="CANNONBALL-RELATED"/>
    <property type="match status" value="1"/>
</dbReference>
<comment type="subcellular location">
    <subcellularLocation>
        <location evidence="1">Nucleus</location>
    </subcellularLocation>
</comment>
<feature type="domain" description="TFIID subunit TAF5 NTD2" evidence="3">
    <location>
        <begin position="22"/>
        <end position="98"/>
    </location>
</feature>
<organism evidence="4 5">
    <name type="scientific">Papaver somniferum</name>
    <name type="common">Opium poppy</name>
    <dbReference type="NCBI Taxonomy" id="3469"/>
    <lineage>
        <taxon>Eukaryota</taxon>
        <taxon>Viridiplantae</taxon>
        <taxon>Streptophyta</taxon>
        <taxon>Embryophyta</taxon>
        <taxon>Tracheophyta</taxon>
        <taxon>Spermatophyta</taxon>
        <taxon>Magnoliopsida</taxon>
        <taxon>Ranunculales</taxon>
        <taxon>Papaveraceae</taxon>
        <taxon>Papaveroideae</taxon>
        <taxon>Papaver</taxon>
    </lineage>
</organism>
<name>A0A4Y7K499_PAPSO</name>
<dbReference type="AlphaFoldDB" id="A0A4Y7K499"/>
<dbReference type="Pfam" id="PF04494">
    <property type="entry name" value="TFIID_NTD2"/>
    <property type="match status" value="1"/>
</dbReference>